<evidence type="ECO:0000259" key="1">
    <source>
        <dbReference type="Pfam" id="PF00534"/>
    </source>
</evidence>
<sequence>MKILQLGKFYPIRGGVEKVMYDLMLGLSAAQISCDMLCASTEDHPGETLQINDFARVFIMPTIIGLAATKIAPAMISTLKRIAPDYDVVHVHHPDPMAALALLLSGYKGKVVLHWHSDILKQKMLLKVYSPLQNWLIKRADRIVGTTPVYVKESNFLQNVQAKVTYLPIGVEPLVADMHKVQAIKETFASKKIIFSLGRLVEYKGYAYLIEAMQYLPADYQLLIGGKGPLQQELENLIDELGLREKVTMLGFVADQDVAAYYAAASLFCLPSIMKTEAFAIVQIEAMSFGKPIVCTKIPGSGVAWVNEDGVSGLHAAVADAQDLADKIKAIGEDQEKYTQLSQGAQQRYENFFTRERMTASCLRIYEDLWKV</sequence>
<keyword evidence="3" id="KW-0328">Glycosyltransferase</keyword>
<dbReference type="InterPro" id="IPR028098">
    <property type="entry name" value="Glyco_trans_4-like_N"/>
</dbReference>
<proteinExistence type="predicted"/>
<dbReference type="RefSeq" id="WP_274267078.1">
    <property type="nucleotide sequence ID" value="NZ_CP117880.1"/>
</dbReference>
<keyword evidence="3" id="KW-0808">Transferase</keyword>
<organism evidence="3 4">
    <name type="scientific">Sphingobacterium oryzagri</name>
    <dbReference type="NCBI Taxonomy" id="3025669"/>
    <lineage>
        <taxon>Bacteria</taxon>
        <taxon>Pseudomonadati</taxon>
        <taxon>Bacteroidota</taxon>
        <taxon>Sphingobacteriia</taxon>
        <taxon>Sphingobacteriales</taxon>
        <taxon>Sphingobacteriaceae</taxon>
        <taxon>Sphingobacterium</taxon>
    </lineage>
</organism>
<dbReference type="GO" id="GO:0016757">
    <property type="term" value="F:glycosyltransferase activity"/>
    <property type="evidence" value="ECO:0007669"/>
    <property type="project" value="UniProtKB-KW"/>
</dbReference>
<dbReference type="PANTHER" id="PTHR45947">
    <property type="entry name" value="SULFOQUINOVOSYL TRANSFERASE SQD2"/>
    <property type="match status" value="1"/>
</dbReference>
<evidence type="ECO:0000313" key="3">
    <source>
        <dbReference type="EMBL" id="WDF68345.1"/>
    </source>
</evidence>
<dbReference type="InterPro" id="IPR050194">
    <property type="entry name" value="Glycosyltransferase_grp1"/>
</dbReference>
<gene>
    <name evidence="3" type="ORF">PQ465_18885</name>
</gene>
<feature type="domain" description="Glycosyltransferase subfamily 4-like N-terminal" evidence="2">
    <location>
        <begin position="14"/>
        <end position="172"/>
    </location>
</feature>
<name>A0ABY7WFU4_9SPHI</name>
<evidence type="ECO:0000259" key="2">
    <source>
        <dbReference type="Pfam" id="PF13439"/>
    </source>
</evidence>
<accession>A0ABY7WFU4</accession>
<keyword evidence="4" id="KW-1185">Reference proteome</keyword>
<dbReference type="EC" id="2.4.-.-" evidence="3"/>
<dbReference type="SUPFAM" id="SSF53756">
    <property type="entry name" value="UDP-Glycosyltransferase/glycogen phosphorylase"/>
    <property type="match status" value="1"/>
</dbReference>
<dbReference type="Proteomes" id="UP001221558">
    <property type="component" value="Chromosome"/>
</dbReference>
<dbReference type="InterPro" id="IPR001296">
    <property type="entry name" value="Glyco_trans_1"/>
</dbReference>
<dbReference type="EMBL" id="CP117880">
    <property type="protein sequence ID" value="WDF68345.1"/>
    <property type="molecule type" value="Genomic_DNA"/>
</dbReference>
<protein>
    <submittedName>
        <fullName evidence="3">Glycosyltransferase</fullName>
        <ecNumber evidence="3">2.4.-.-</ecNumber>
    </submittedName>
</protein>
<feature type="domain" description="Glycosyl transferase family 1" evidence="1">
    <location>
        <begin position="186"/>
        <end position="348"/>
    </location>
</feature>
<dbReference type="Gene3D" id="3.40.50.2000">
    <property type="entry name" value="Glycogen Phosphorylase B"/>
    <property type="match status" value="2"/>
</dbReference>
<dbReference type="Pfam" id="PF13439">
    <property type="entry name" value="Glyco_transf_4"/>
    <property type="match status" value="1"/>
</dbReference>
<dbReference type="Pfam" id="PF00534">
    <property type="entry name" value="Glycos_transf_1"/>
    <property type="match status" value="1"/>
</dbReference>
<dbReference type="PANTHER" id="PTHR45947:SF3">
    <property type="entry name" value="SULFOQUINOVOSYL TRANSFERASE SQD2"/>
    <property type="match status" value="1"/>
</dbReference>
<evidence type="ECO:0000313" key="4">
    <source>
        <dbReference type="Proteomes" id="UP001221558"/>
    </source>
</evidence>
<reference evidence="3 4" key="1">
    <citation type="submission" date="2023-02" db="EMBL/GenBank/DDBJ databases">
        <title>Genome sequence of Sphingobacterium sp. KACC 22765.</title>
        <authorList>
            <person name="Kim S."/>
            <person name="Heo J."/>
            <person name="Kwon S.-W."/>
        </authorList>
    </citation>
    <scope>NUCLEOTIDE SEQUENCE [LARGE SCALE GENOMIC DNA]</scope>
    <source>
        <strain evidence="3 4">KACC 22765</strain>
    </source>
</reference>